<dbReference type="EMBL" id="UGSS01000002">
    <property type="protein sequence ID" value="SUB34470.1"/>
    <property type="molecule type" value="Genomic_DNA"/>
</dbReference>
<reference evidence="1 2" key="1">
    <citation type="submission" date="2018-06" db="EMBL/GenBank/DDBJ databases">
        <authorList>
            <consortium name="Pathogen Informatics"/>
            <person name="Doyle S."/>
        </authorList>
    </citation>
    <scope>NUCLEOTIDE SEQUENCE [LARGE SCALE GENOMIC DNA]</scope>
    <source>
        <strain evidence="1 2">NCTC10699</strain>
    </source>
</reference>
<accession>A0A379B8Q2</accession>
<dbReference type="Proteomes" id="UP000254280">
    <property type="component" value="Unassembled WGS sequence"/>
</dbReference>
<dbReference type="AlphaFoldDB" id="A0A379B8Q2"/>
<evidence type="ECO:0000313" key="1">
    <source>
        <dbReference type="EMBL" id="SUB34470.1"/>
    </source>
</evidence>
<dbReference type="OrthoDB" id="9971107at2"/>
<name>A0A379B8Q2_9PAST</name>
<keyword evidence="2" id="KW-1185">Reference proteome</keyword>
<evidence type="ECO:0000313" key="2">
    <source>
        <dbReference type="Proteomes" id="UP000254280"/>
    </source>
</evidence>
<proteinExistence type="predicted"/>
<protein>
    <submittedName>
        <fullName evidence="1">Uncharacterized protein</fullName>
    </submittedName>
</protein>
<gene>
    <name evidence="1" type="ORF">NCTC10699_02139</name>
</gene>
<sequence>MNWWLLGVSSVLVLVAGTFTALVYWANWDLISGKNVKADKQAKPR</sequence>
<organism evidence="1 2">
    <name type="scientific">[Pasteurella] mairii</name>
    <dbReference type="NCBI Taxonomy" id="757"/>
    <lineage>
        <taxon>Bacteria</taxon>
        <taxon>Pseudomonadati</taxon>
        <taxon>Pseudomonadota</taxon>
        <taxon>Gammaproteobacteria</taxon>
        <taxon>Pasteurellales</taxon>
        <taxon>Pasteurellaceae</taxon>
    </lineage>
</organism>